<dbReference type="Proteomes" id="UP000824469">
    <property type="component" value="Unassembled WGS sequence"/>
</dbReference>
<evidence type="ECO:0000313" key="2">
    <source>
        <dbReference type="EMBL" id="KAH9306625.1"/>
    </source>
</evidence>
<protein>
    <recommendedName>
        <fullName evidence="1">DUF7731 domain-containing protein</fullName>
    </recommendedName>
</protein>
<dbReference type="Pfam" id="PF24865">
    <property type="entry name" value="DUF7731"/>
    <property type="match status" value="1"/>
</dbReference>
<dbReference type="PANTHER" id="PTHR34366:SF2">
    <property type="entry name" value="OS07G0289901 PROTEIN"/>
    <property type="match status" value="1"/>
</dbReference>
<sequence length="133" mass="14831">DHQNPPEIVGKALACFNHVYTCPPEQRLSPTGTVNVPYKETDEYCNGGCFEGTKEVLTCVDQILSNFVFYNKATIGDIRRTIVEGCSNTDKRGDFNVLERILASSEANNIRPTYVEATAIIFVIMWGMFSSLL</sequence>
<reference evidence="2 3" key="1">
    <citation type="journal article" date="2021" name="Nat. Plants">
        <title>The Taxus genome provides insights into paclitaxel biosynthesis.</title>
        <authorList>
            <person name="Xiong X."/>
            <person name="Gou J."/>
            <person name="Liao Q."/>
            <person name="Li Y."/>
            <person name="Zhou Q."/>
            <person name="Bi G."/>
            <person name="Li C."/>
            <person name="Du R."/>
            <person name="Wang X."/>
            <person name="Sun T."/>
            <person name="Guo L."/>
            <person name="Liang H."/>
            <person name="Lu P."/>
            <person name="Wu Y."/>
            <person name="Zhang Z."/>
            <person name="Ro D.K."/>
            <person name="Shang Y."/>
            <person name="Huang S."/>
            <person name="Yan J."/>
        </authorList>
    </citation>
    <scope>NUCLEOTIDE SEQUENCE [LARGE SCALE GENOMIC DNA]</scope>
    <source>
        <strain evidence="2">Ta-2019</strain>
    </source>
</reference>
<dbReference type="InterPro" id="IPR056633">
    <property type="entry name" value="DUF7731"/>
</dbReference>
<feature type="domain" description="DUF7731" evidence="1">
    <location>
        <begin position="6"/>
        <end position="100"/>
    </location>
</feature>
<evidence type="ECO:0000259" key="1">
    <source>
        <dbReference type="Pfam" id="PF24865"/>
    </source>
</evidence>
<feature type="non-terminal residue" evidence="2">
    <location>
        <position position="133"/>
    </location>
</feature>
<dbReference type="PANTHER" id="PTHR34366">
    <property type="entry name" value="OS07G0289901 PROTEIN-RELATED"/>
    <property type="match status" value="1"/>
</dbReference>
<proteinExistence type="predicted"/>
<gene>
    <name evidence="2" type="ORF">KI387_011029</name>
</gene>
<accession>A0AA38FLY4</accession>
<dbReference type="EMBL" id="JAHRHJ020000008">
    <property type="protein sequence ID" value="KAH9306625.1"/>
    <property type="molecule type" value="Genomic_DNA"/>
</dbReference>
<comment type="caution">
    <text evidence="2">The sequence shown here is derived from an EMBL/GenBank/DDBJ whole genome shotgun (WGS) entry which is preliminary data.</text>
</comment>
<dbReference type="OMA" id="SCIENIM"/>
<dbReference type="AlphaFoldDB" id="A0AA38FLY4"/>
<organism evidence="2 3">
    <name type="scientific">Taxus chinensis</name>
    <name type="common">Chinese yew</name>
    <name type="synonym">Taxus wallichiana var. chinensis</name>
    <dbReference type="NCBI Taxonomy" id="29808"/>
    <lineage>
        <taxon>Eukaryota</taxon>
        <taxon>Viridiplantae</taxon>
        <taxon>Streptophyta</taxon>
        <taxon>Embryophyta</taxon>
        <taxon>Tracheophyta</taxon>
        <taxon>Spermatophyta</taxon>
        <taxon>Pinopsida</taxon>
        <taxon>Pinidae</taxon>
        <taxon>Conifers II</taxon>
        <taxon>Cupressales</taxon>
        <taxon>Taxaceae</taxon>
        <taxon>Taxus</taxon>
    </lineage>
</organism>
<keyword evidence="3" id="KW-1185">Reference proteome</keyword>
<evidence type="ECO:0000313" key="3">
    <source>
        <dbReference type="Proteomes" id="UP000824469"/>
    </source>
</evidence>
<name>A0AA38FLY4_TAXCH</name>